<comment type="caution">
    <text evidence="1">The sequence shown here is derived from an EMBL/GenBank/DDBJ whole genome shotgun (WGS) entry which is preliminary data.</text>
</comment>
<evidence type="ECO:0000313" key="2">
    <source>
        <dbReference type="Proteomes" id="UP000284476"/>
    </source>
</evidence>
<reference evidence="1 2" key="1">
    <citation type="submission" date="2019-01" db="EMBL/GenBank/DDBJ databases">
        <title>Sinorhodobacter populi sp. nov. isolated from the symptomatic bark tissue of Populus euramericana canker.</title>
        <authorList>
            <person name="Xu G."/>
        </authorList>
    </citation>
    <scope>NUCLEOTIDE SEQUENCE [LARGE SCALE GENOMIC DNA]</scope>
    <source>
        <strain evidence="1 2">SK2B-1</strain>
    </source>
</reference>
<dbReference type="AlphaFoldDB" id="A0A443JR06"/>
<gene>
    <name evidence="1" type="ORF">D2T30_04800</name>
</gene>
<sequence>MERRQFLAGLALAPVLTGRATADEALRDRPLGLILVGVSWCQFCKGAAAALQAATGPVELPLLVASQDGRPIEPIPDCVDARGHPLAKDIPQVPILLFVHIPSQQVIARIEGFRNPRAYLSRVKSTLIAIQDAGYA</sequence>
<dbReference type="EMBL" id="SAUZ01000004">
    <property type="protein sequence ID" value="RWR22950.1"/>
    <property type="molecule type" value="Genomic_DNA"/>
</dbReference>
<name>A0A443JR06_9RHOB</name>
<protein>
    <submittedName>
        <fullName evidence="1">Thioredoxin</fullName>
    </submittedName>
</protein>
<dbReference type="RefSeq" id="WP_128207934.1">
    <property type="nucleotide sequence ID" value="NZ_JBHRSO010000013.1"/>
</dbReference>
<reference evidence="1 2" key="2">
    <citation type="submission" date="2019-01" db="EMBL/GenBank/DDBJ databases">
        <authorList>
            <person name="Li Y."/>
        </authorList>
    </citation>
    <scope>NUCLEOTIDE SEQUENCE [LARGE SCALE GENOMIC DNA]</scope>
    <source>
        <strain evidence="1 2">SK2B-1</strain>
    </source>
</reference>
<organism evidence="1 2">
    <name type="scientific">Paenirhodobacter populi</name>
    <dbReference type="NCBI Taxonomy" id="2306993"/>
    <lineage>
        <taxon>Bacteria</taxon>
        <taxon>Pseudomonadati</taxon>
        <taxon>Pseudomonadota</taxon>
        <taxon>Alphaproteobacteria</taxon>
        <taxon>Rhodobacterales</taxon>
        <taxon>Rhodobacter group</taxon>
        <taxon>Paenirhodobacter</taxon>
    </lineage>
</organism>
<dbReference type="Proteomes" id="UP000284476">
    <property type="component" value="Unassembled WGS sequence"/>
</dbReference>
<evidence type="ECO:0000313" key="1">
    <source>
        <dbReference type="EMBL" id="RWR22950.1"/>
    </source>
</evidence>
<accession>A0A443JR06</accession>
<proteinExistence type="predicted"/>